<evidence type="ECO:0000256" key="12">
    <source>
        <dbReference type="ARBA" id="ARBA00025401"/>
    </source>
</evidence>
<dbReference type="NCBIfam" id="TIGR00611">
    <property type="entry name" value="recf"/>
    <property type="match status" value="1"/>
</dbReference>
<dbReference type="GO" id="GO:0000731">
    <property type="term" value="P:DNA synthesis involved in DNA repair"/>
    <property type="evidence" value="ECO:0007669"/>
    <property type="project" value="TreeGrafter"/>
</dbReference>
<protein>
    <recommendedName>
        <fullName evidence="3 13">DNA replication and repair protein RecF</fullName>
    </recommendedName>
</protein>
<evidence type="ECO:0000313" key="16">
    <source>
        <dbReference type="EMBL" id="TKI64093.1"/>
    </source>
</evidence>
<feature type="binding site" evidence="13">
    <location>
        <begin position="30"/>
        <end position="37"/>
    </location>
    <ligand>
        <name>ATP</name>
        <dbReference type="ChEBI" id="CHEBI:30616"/>
    </ligand>
</feature>
<dbReference type="PANTHER" id="PTHR32182:SF0">
    <property type="entry name" value="DNA REPLICATION AND REPAIR PROTEIN RECF"/>
    <property type="match status" value="1"/>
</dbReference>
<evidence type="ECO:0000256" key="14">
    <source>
        <dbReference type="RuleBase" id="RU000578"/>
    </source>
</evidence>
<dbReference type="InterPro" id="IPR042174">
    <property type="entry name" value="RecF_2"/>
</dbReference>
<evidence type="ECO:0000256" key="5">
    <source>
        <dbReference type="ARBA" id="ARBA00022705"/>
    </source>
</evidence>
<evidence type="ECO:0000256" key="6">
    <source>
        <dbReference type="ARBA" id="ARBA00022741"/>
    </source>
</evidence>
<evidence type="ECO:0000256" key="4">
    <source>
        <dbReference type="ARBA" id="ARBA00022490"/>
    </source>
</evidence>
<reference evidence="16 17" key="1">
    <citation type="submission" date="2019-04" db="EMBL/GenBank/DDBJ databases">
        <authorList>
            <person name="Dong K."/>
        </authorList>
    </citation>
    <scope>NUCLEOTIDE SEQUENCE [LARGE SCALE GENOMIC DNA]</scope>
    <source>
        <strain evidence="17">dk3543</strain>
    </source>
</reference>
<evidence type="ECO:0000256" key="2">
    <source>
        <dbReference type="ARBA" id="ARBA00008016"/>
    </source>
</evidence>
<sequence length="384" mass="42026">MHVQHLLLHNFRSYADIDVRLEPGVTAFIGRNGQGKTNLVEAIDYLSRLGSHRVATDAPLIKAGTEQALVRAVVVKDGRAATLEVELNPGKANRARINRSPLPRPRELLGLVRTVVFSPEDLTLVKGDPSDRRRFLDDLLVLRTPRLAGVRSDFDRVLKQRNSLLKSAGRRGGSAAESALSTLAVWDSHLVELGTEILVQRLDLVDALGPYVGKAYEAVARGASRDDAQIEYRSSFELTGGPGQRPDRETVSQVFALELEARRRDELDRGITLVGPHRDDLLLTLGNSELRLPVKGYASHGESWSFALALKIAAYDLLRSEGDDPILILDDVFAELDSGRRLQLAELVAGAEQVLITAAVAEDVPESLAGERFSVAEGEVTRVE</sequence>
<keyword evidence="7 13" id="KW-0227">DNA damage</keyword>
<keyword evidence="5 13" id="KW-0235">DNA replication</keyword>
<dbReference type="PROSITE" id="PS00617">
    <property type="entry name" value="RECF_1"/>
    <property type="match status" value="1"/>
</dbReference>
<keyword evidence="4 13" id="KW-0963">Cytoplasm</keyword>
<dbReference type="GO" id="GO:0006260">
    <property type="term" value="P:DNA replication"/>
    <property type="evidence" value="ECO:0007669"/>
    <property type="project" value="UniProtKB-UniRule"/>
</dbReference>
<comment type="subcellular location">
    <subcellularLocation>
        <location evidence="1 13 14">Cytoplasm</location>
    </subcellularLocation>
</comment>
<dbReference type="GO" id="GO:0009432">
    <property type="term" value="P:SOS response"/>
    <property type="evidence" value="ECO:0007669"/>
    <property type="project" value="UniProtKB-UniRule"/>
</dbReference>
<dbReference type="AlphaFoldDB" id="A0A4V5TKK6"/>
<dbReference type="InterPro" id="IPR027417">
    <property type="entry name" value="P-loop_NTPase"/>
</dbReference>
<dbReference type="PANTHER" id="PTHR32182">
    <property type="entry name" value="DNA REPLICATION AND REPAIR PROTEIN RECF"/>
    <property type="match status" value="1"/>
</dbReference>
<dbReference type="GO" id="GO:0005524">
    <property type="term" value="F:ATP binding"/>
    <property type="evidence" value="ECO:0007669"/>
    <property type="project" value="UniProtKB-UniRule"/>
</dbReference>
<name>A0A4V5TKK6_9ACTN</name>
<organism evidence="16 17">
    <name type="scientific">Nocardioides jishulii</name>
    <dbReference type="NCBI Taxonomy" id="2575440"/>
    <lineage>
        <taxon>Bacteria</taxon>
        <taxon>Bacillati</taxon>
        <taxon>Actinomycetota</taxon>
        <taxon>Actinomycetes</taxon>
        <taxon>Propionibacteriales</taxon>
        <taxon>Nocardioidaceae</taxon>
        <taxon>Nocardioides</taxon>
    </lineage>
</organism>
<dbReference type="InterPro" id="IPR018078">
    <property type="entry name" value="DNA-binding_RecF_CS"/>
</dbReference>
<evidence type="ECO:0000256" key="9">
    <source>
        <dbReference type="ARBA" id="ARBA00023125"/>
    </source>
</evidence>
<dbReference type="HAMAP" id="MF_00365">
    <property type="entry name" value="RecF"/>
    <property type="match status" value="1"/>
</dbReference>
<keyword evidence="10 13" id="KW-0234">DNA repair</keyword>
<evidence type="ECO:0000313" key="17">
    <source>
        <dbReference type="Proteomes" id="UP000307808"/>
    </source>
</evidence>
<dbReference type="EMBL" id="SZPY01000001">
    <property type="protein sequence ID" value="TKI64093.1"/>
    <property type="molecule type" value="Genomic_DNA"/>
</dbReference>
<dbReference type="PROSITE" id="PS00618">
    <property type="entry name" value="RECF_2"/>
    <property type="match status" value="1"/>
</dbReference>
<keyword evidence="8 13" id="KW-0067">ATP-binding</keyword>
<evidence type="ECO:0000256" key="13">
    <source>
        <dbReference type="HAMAP-Rule" id="MF_00365"/>
    </source>
</evidence>
<evidence type="ECO:0000256" key="10">
    <source>
        <dbReference type="ARBA" id="ARBA00023204"/>
    </source>
</evidence>
<dbReference type="SUPFAM" id="SSF52540">
    <property type="entry name" value="P-loop containing nucleoside triphosphate hydrolases"/>
    <property type="match status" value="1"/>
</dbReference>
<dbReference type="OrthoDB" id="9803889at2"/>
<dbReference type="CDD" id="cd03242">
    <property type="entry name" value="ABC_RecF"/>
    <property type="match status" value="1"/>
</dbReference>
<comment type="function">
    <text evidence="12 13 14">The RecF protein is involved in DNA metabolism; it is required for DNA replication and normal SOS inducibility. RecF binds preferentially to single-stranded, linear DNA. It also seems to bind ATP.</text>
</comment>
<dbReference type="Pfam" id="PF02463">
    <property type="entry name" value="SMC_N"/>
    <property type="match status" value="1"/>
</dbReference>
<dbReference type="GO" id="GO:0006302">
    <property type="term" value="P:double-strand break repair"/>
    <property type="evidence" value="ECO:0007669"/>
    <property type="project" value="TreeGrafter"/>
</dbReference>
<evidence type="ECO:0000256" key="11">
    <source>
        <dbReference type="ARBA" id="ARBA00023236"/>
    </source>
</evidence>
<keyword evidence="17" id="KW-1185">Reference proteome</keyword>
<evidence type="ECO:0000256" key="3">
    <source>
        <dbReference type="ARBA" id="ARBA00020170"/>
    </source>
</evidence>
<dbReference type="GO" id="GO:0003697">
    <property type="term" value="F:single-stranded DNA binding"/>
    <property type="evidence" value="ECO:0007669"/>
    <property type="project" value="UniProtKB-UniRule"/>
</dbReference>
<dbReference type="Gene3D" id="3.40.50.300">
    <property type="entry name" value="P-loop containing nucleotide triphosphate hydrolases"/>
    <property type="match status" value="1"/>
</dbReference>
<keyword evidence="6 13" id="KW-0547">Nucleotide-binding</keyword>
<dbReference type="Proteomes" id="UP000307808">
    <property type="component" value="Unassembled WGS sequence"/>
</dbReference>
<feature type="domain" description="RecF/RecN/SMC N-terminal" evidence="15">
    <location>
        <begin position="3"/>
        <end position="360"/>
    </location>
</feature>
<comment type="similarity">
    <text evidence="2 13 14">Belongs to the RecF family.</text>
</comment>
<evidence type="ECO:0000256" key="7">
    <source>
        <dbReference type="ARBA" id="ARBA00022763"/>
    </source>
</evidence>
<evidence type="ECO:0000256" key="8">
    <source>
        <dbReference type="ARBA" id="ARBA00022840"/>
    </source>
</evidence>
<comment type="caution">
    <text evidence="16">The sequence shown here is derived from an EMBL/GenBank/DDBJ whole genome shotgun (WGS) entry which is preliminary data.</text>
</comment>
<accession>A0A4V5TKK6</accession>
<dbReference type="Gene3D" id="1.20.1050.90">
    <property type="entry name" value="RecF/RecN/SMC, N-terminal domain"/>
    <property type="match status" value="1"/>
</dbReference>
<keyword evidence="11 13" id="KW-0742">SOS response</keyword>
<gene>
    <name evidence="13 16" type="primary">recF</name>
    <name evidence="16" type="ORF">FC770_02690</name>
</gene>
<evidence type="ECO:0000256" key="1">
    <source>
        <dbReference type="ARBA" id="ARBA00004496"/>
    </source>
</evidence>
<dbReference type="InterPro" id="IPR003395">
    <property type="entry name" value="RecF/RecN/SMC_N"/>
</dbReference>
<dbReference type="InterPro" id="IPR001238">
    <property type="entry name" value="DNA-binding_RecF"/>
</dbReference>
<proteinExistence type="inferred from homology"/>
<keyword evidence="9 13" id="KW-0238">DNA-binding</keyword>
<evidence type="ECO:0000259" key="15">
    <source>
        <dbReference type="Pfam" id="PF02463"/>
    </source>
</evidence>
<dbReference type="RefSeq" id="WP_137064557.1">
    <property type="nucleotide sequence ID" value="NZ_CP040748.1"/>
</dbReference>
<dbReference type="GO" id="GO:0005737">
    <property type="term" value="C:cytoplasm"/>
    <property type="evidence" value="ECO:0007669"/>
    <property type="project" value="UniProtKB-SubCell"/>
</dbReference>